<reference evidence="2 3" key="2">
    <citation type="submission" date="2018-09" db="EMBL/GenBank/DDBJ databases">
        <title>Complete Genome sequences of three Leptospira mayottensis isolates obtained from Tenrecid mammals endemic to the Malagasy region.</title>
        <authorList>
            <person name="Cordonin C."/>
            <person name="Toty C."/>
        </authorList>
    </citation>
    <scope>NUCLEOTIDE SEQUENCE [LARGE SCALE GENOMIC DNA]</scope>
    <source>
        <strain evidence="2 3">MDI222</strain>
    </source>
</reference>
<keyword evidence="3" id="KW-1185">Reference proteome</keyword>
<accession>A0ABN5NUC3</accession>
<proteinExistence type="predicted"/>
<gene>
    <name evidence="2" type="ORF">DQM28_13095</name>
</gene>
<name>A0ABN5NUC3_9LEPT</name>
<dbReference type="EMBL" id="CP030144">
    <property type="protein sequence ID" value="AXR65006.1"/>
    <property type="molecule type" value="Genomic_DNA"/>
</dbReference>
<evidence type="ECO:0000259" key="1">
    <source>
        <dbReference type="Pfam" id="PF13340"/>
    </source>
</evidence>
<evidence type="ECO:0000313" key="2">
    <source>
        <dbReference type="EMBL" id="AXR65006.1"/>
    </source>
</evidence>
<dbReference type="Proteomes" id="UP000258889">
    <property type="component" value="Chromosome i"/>
</dbReference>
<reference evidence="2 3" key="1">
    <citation type="submission" date="2018-06" db="EMBL/GenBank/DDBJ databases">
        <authorList>
            <person name="Tortosa P."/>
        </authorList>
    </citation>
    <scope>NUCLEOTIDE SEQUENCE [LARGE SCALE GENOMIC DNA]</scope>
    <source>
        <strain evidence="2 3">MDI222</strain>
    </source>
</reference>
<organism evidence="2 3">
    <name type="scientific">Leptospira mayottensis</name>
    <dbReference type="NCBI Taxonomy" id="1137606"/>
    <lineage>
        <taxon>Bacteria</taxon>
        <taxon>Pseudomonadati</taxon>
        <taxon>Spirochaetota</taxon>
        <taxon>Spirochaetia</taxon>
        <taxon>Leptospirales</taxon>
        <taxon>Leptospiraceae</taxon>
        <taxon>Leptospira</taxon>
    </lineage>
</organism>
<protein>
    <recommendedName>
        <fullName evidence="1">Insertion element IS402-like domain-containing protein</fullName>
    </recommendedName>
</protein>
<sequence length="100" mass="11454">MDDGTVMTAIFYRCKTGIAWRDLPPVFGSKSTLHKRFQEWVDAGILEKINIEAKRLYEHKLKIRNKRMAADGSFVRASKGGFSPDRIRRIAVKKALKGIF</sequence>
<dbReference type="Pfam" id="PF13340">
    <property type="entry name" value="DUF4096"/>
    <property type="match status" value="1"/>
</dbReference>
<dbReference type="PANTHER" id="PTHR46637:SF1">
    <property type="entry name" value="BLL5188 PROTEIN"/>
    <property type="match status" value="1"/>
</dbReference>
<dbReference type="PANTHER" id="PTHR46637">
    <property type="entry name" value="TIS1421-TRANSPOSASE PROTEIN A"/>
    <property type="match status" value="1"/>
</dbReference>
<evidence type="ECO:0000313" key="3">
    <source>
        <dbReference type="Proteomes" id="UP000258889"/>
    </source>
</evidence>
<feature type="domain" description="Insertion element IS402-like" evidence="1">
    <location>
        <begin position="2"/>
        <end position="49"/>
    </location>
</feature>
<dbReference type="InterPro" id="IPR052909">
    <property type="entry name" value="Transposase_6_like"/>
</dbReference>
<dbReference type="InterPro" id="IPR025161">
    <property type="entry name" value="IS402-like_dom"/>
</dbReference>